<dbReference type="Pfam" id="PF11926">
    <property type="entry name" value="DUF3444"/>
    <property type="match status" value="1"/>
</dbReference>
<comment type="caution">
    <text evidence="3">The sequence shown here is derived from an EMBL/GenBank/DDBJ whole genome shotgun (WGS) entry which is preliminary data.</text>
</comment>
<dbReference type="Gene3D" id="1.10.287.110">
    <property type="entry name" value="DnaJ domain"/>
    <property type="match status" value="1"/>
</dbReference>
<reference evidence="3 4" key="1">
    <citation type="submission" date="2019-12" db="EMBL/GenBank/DDBJ databases">
        <authorList>
            <person name="Alioto T."/>
            <person name="Alioto T."/>
            <person name="Gomez Garrido J."/>
        </authorList>
    </citation>
    <scope>NUCLEOTIDE SEQUENCE [LARGE SCALE GENOMIC DNA]</scope>
</reference>
<proteinExistence type="predicted"/>
<dbReference type="OrthoDB" id="66964at2759"/>
<dbReference type="EMBL" id="CACTIH010000041">
    <property type="protein sequence ID" value="CAA2939162.1"/>
    <property type="molecule type" value="Genomic_DNA"/>
</dbReference>
<dbReference type="SUPFAM" id="SSF46565">
    <property type="entry name" value="Chaperone J-domain"/>
    <property type="match status" value="1"/>
</dbReference>
<sequence>MEFNKDEATRLKAIAEKKLKEEDIAGAKIYALKADNLFPSLDDLPQLLNVINFYDGYEKKINGEVNWYGILRVDPLADMDTLRKAHKRIAVALHPDKNKSFGAEEAFKLLSQAHSVLFDRGNKLVYDMKLNFRAHQRVSVGNPPFPADKCSFGNFTGCSRSATNLTASGKAQNVPMCPRNPATTTGSHYNPPPLWPRNQSTAFGGQHIPTLQMTPETATCSQYVLAPPWPRDPTAASASWHMTPEAAAIFYHVHVHNHQNPPTIATSFQGFPTPFIPENKTPTRHHQHSPFSNSLLIPSPPASRPETFWTLCNKCQMLYEFLKIYLDQTLLCPYCREPFLAKEESAPAAGSIRGLLFPWSFHHQKPGSSAAAGGSKSATALATGTTKTAQRVQSAGVSLKRGRKEAAAHTISFGNLKGSFGAERVTLASDQSTSIKESSQSELRIMLMGKAKREICEKLKQWNLAPELESTNKKGINMEKEKPSAIKDLKNNKNKGEPQDSSICDGTDVLNASVKETVLMSVPDANFCNFDKDRVEASFSKKQVWALYDDDDGMPRYYALIHGVMSRNPFKMQISWLNSNSTAEFGPLNWLSSGFVKTSGYFRVGKPEVNKSLRSFSHQVKWRKAARGAIEIYPAKGDVWALYRNWSVDWNELTEDEVIHKYDMVVIVEDYNEDKGVVVSPLIKVAGFTSVFCQHLDSIEIHTIPREEMFRFSHQVPSYMLTGREAPNVPKDSWDLDPASLPMELLQHLTVSEETDGSSEAKKESNRNCNSNTDGGGASENVKHGSPEPFFKYSRRGKKMKMAGDADHV</sequence>
<dbReference type="Pfam" id="PF00226">
    <property type="entry name" value="DnaJ"/>
    <property type="match status" value="1"/>
</dbReference>
<feature type="domain" description="J" evidence="2">
    <location>
        <begin position="66"/>
        <end position="130"/>
    </location>
</feature>
<feature type="region of interest" description="Disordered" evidence="1">
    <location>
        <begin position="752"/>
        <end position="809"/>
    </location>
</feature>
<dbReference type="PRINTS" id="PR00625">
    <property type="entry name" value="JDOMAIN"/>
</dbReference>
<dbReference type="PROSITE" id="PS00636">
    <property type="entry name" value="DNAJ_1"/>
    <property type="match status" value="1"/>
</dbReference>
<dbReference type="PANTHER" id="PTHR44137">
    <property type="entry name" value="BNAC03G44070D PROTEIN"/>
    <property type="match status" value="1"/>
</dbReference>
<keyword evidence="4" id="KW-1185">Reference proteome</keyword>
<dbReference type="InterPro" id="IPR018253">
    <property type="entry name" value="DnaJ_domain_CS"/>
</dbReference>
<dbReference type="SMART" id="SM00271">
    <property type="entry name" value="DnaJ"/>
    <property type="match status" value="1"/>
</dbReference>
<dbReference type="Pfam" id="PF23551">
    <property type="entry name" value="Zn_ribbon_20"/>
    <property type="match status" value="1"/>
</dbReference>
<organism evidence="3 4">
    <name type="scientific">Olea europaea subsp. europaea</name>
    <dbReference type="NCBI Taxonomy" id="158383"/>
    <lineage>
        <taxon>Eukaryota</taxon>
        <taxon>Viridiplantae</taxon>
        <taxon>Streptophyta</taxon>
        <taxon>Embryophyta</taxon>
        <taxon>Tracheophyta</taxon>
        <taxon>Spermatophyta</taxon>
        <taxon>Magnoliopsida</taxon>
        <taxon>eudicotyledons</taxon>
        <taxon>Gunneridae</taxon>
        <taxon>Pentapetalae</taxon>
        <taxon>asterids</taxon>
        <taxon>lamiids</taxon>
        <taxon>Lamiales</taxon>
        <taxon>Oleaceae</taxon>
        <taxon>Oleeae</taxon>
        <taxon>Olea</taxon>
    </lineage>
</organism>
<dbReference type="CDD" id="cd06257">
    <property type="entry name" value="DnaJ"/>
    <property type="match status" value="1"/>
</dbReference>
<dbReference type="Proteomes" id="UP000594638">
    <property type="component" value="Unassembled WGS sequence"/>
</dbReference>
<accession>A0A8S0PBX7</accession>
<evidence type="ECO:0000313" key="3">
    <source>
        <dbReference type="EMBL" id="CAA2939162.1"/>
    </source>
</evidence>
<protein>
    <recommendedName>
        <fullName evidence="2">J domain-containing protein</fullName>
    </recommendedName>
</protein>
<evidence type="ECO:0000259" key="2">
    <source>
        <dbReference type="PROSITE" id="PS50076"/>
    </source>
</evidence>
<dbReference type="InterPro" id="IPR001623">
    <property type="entry name" value="DnaJ_domain"/>
</dbReference>
<dbReference type="PANTHER" id="PTHR44137:SF61">
    <property type="entry name" value="J DOMAIN-CONTAINING PROTEIN"/>
    <property type="match status" value="1"/>
</dbReference>
<dbReference type="InterPro" id="IPR056988">
    <property type="entry name" value="Zn_ribbon_pln"/>
</dbReference>
<dbReference type="InterPro" id="IPR036869">
    <property type="entry name" value="J_dom_sf"/>
</dbReference>
<dbReference type="AlphaFoldDB" id="A0A8S0PBX7"/>
<dbReference type="PROSITE" id="PS50076">
    <property type="entry name" value="DNAJ_2"/>
    <property type="match status" value="1"/>
</dbReference>
<dbReference type="Gramene" id="OE9A072098T1">
    <property type="protein sequence ID" value="OE9A072098C1"/>
    <property type="gene ID" value="OE9A072098"/>
</dbReference>
<gene>
    <name evidence="3" type="ORF">OLEA9_A072098</name>
</gene>
<dbReference type="InterPro" id="IPR024593">
    <property type="entry name" value="DUF3444"/>
</dbReference>
<name>A0A8S0PBX7_OLEEU</name>
<evidence type="ECO:0000256" key="1">
    <source>
        <dbReference type="SAM" id="MobiDB-lite"/>
    </source>
</evidence>
<evidence type="ECO:0000313" key="4">
    <source>
        <dbReference type="Proteomes" id="UP000594638"/>
    </source>
</evidence>